<name>A0A8K0CV10_IGNLU</name>
<comment type="caution">
    <text evidence="1">The sequence shown here is derived from an EMBL/GenBank/DDBJ whole genome shotgun (WGS) entry which is preliminary data.</text>
</comment>
<dbReference type="Proteomes" id="UP000801492">
    <property type="component" value="Unassembled WGS sequence"/>
</dbReference>
<evidence type="ECO:0008006" key="3">
    <source>
        <dbReference type="Google" id="ProtNLM"/>
    </source>
</evidence>
<protein>
    <recommendedName>
        <fullName evidence="3">Lymphocyte expansion molecule</fullName>
    </recommendedName>
</protein>
<accession>A0A8K0CV10</accession>
<dbReference type="EMBL" id="VTPC01008291">
    <property type="protein sequence ID" value="KAF2893014.1"/>
    <property type="molecule type" value="Genomic_DNA"/>
</dbReference>
<keyword evidence="2" id="KW-1185">Reference proteome</keyword>
<sequence>MTRKAKFKSFKTKAPFGVATKRFEGMGFHPNLDTTGCMQKTKLKLGPGYYNPERFECPYKKYNVGGSSWKRKADIEEFSQNLGFRNTHILKERKFRKSLGGPGFYDISDELLKKQTSSCLCNVGFGKQRRFWDPLENNNPPPGTYGKDITKHSTMGRKQFSKIPTFEMDGFVDRFKDKNPSYTKPPNLYNPVDFGSINALLMKKVSKRGPYDLFTGRRDGSTIKNHFSPPAFKGLDWFHTYPNELDILLNHPAKQRIGKFLQEARFGKATLRHMIDDLTFCYHDPDEPSPCHYEVDTVREFKKSMYPFNTSTKDARPSVKWTIHPGVGRYNPKHSLCAKPKQESWMFRSKCGRTEYKSVEYNSF</sequence>
<dbReference type="PANTHER" id="PTHR34914:SF1">
    <property type="entry name" value="LYMPHOCYTE EXPANSION MOLECULE"/>
    <property type="match status" value="1"/>
</dbReference>
<dbReference type="PANTHER" id="PTHR34914">
    <property type="entry name" value="LYMPHOCYTE EXPANSION MOLECULE"/>
    <property type="match status" value="1"/>
</dbReference>
<organism evidence="1 2">
    <name type="scientific">Ignelater luminosus</name>
    <name type="common">Cucubano</name>
    <name type="synonym">Pyrophorus luminosus</name>
    <dbReference type="NCBI Taxonomy" id="2038154"/>
    <lineage>
        <taxon>Eukaryota</taxon>
        <taxon>Metazoa</taxon>
        <taxon>Ecdysozoa</taxon>
        <taxon>Arthropoda</taxon>
        <taxon>Hexapoda</taxon>
        <taxon>Insecta</taxon>
        <taxon>Pterygota</taxon>
        <taxon>Neoptera</taxon>
        <taxon>Endopterygota</taxon>
        <taxon>Coleoptera</taxon>
        <taxon>Polyphaga</taxon>
        <taxon>Elateriformia</taxon>
        <taxon>Elateroidea</taxon>
        <taxon>Elateridae</taxon>
        <taxon>Agrypninae</taxon>
        <taxon>Pyrophorini</taxon>
        <taxon>Ignelater</taxon>
    </lineage>
</organism>
<gene>
    <name evidence="1" type="ORF">ILUMI_13154</name>
</gene>
<dbReference type="OrthoDB" id="6275292at2759"/>
<evidence type="ECO:0000313" key="2">
    <source>
        <dbReference type="Proteomes" id="UP000801492"/>
    </source>
</evidence>
<proteinExistence type="predicted"/>
<dbReference type="InterPro" id="IPR033557">
    <property type="entry name" value="CIMAP2"/>
</dbReference>
<dbReference type="AlphaFoldDB" id="A0A8K0CV10"/>
<evidence type="ECO:0000313" key="1">
    <source>
        <dbReference type="EMBL" id="KAF2893014.1"/>
    </source>
</evidence>
<reference evidence="1" key="1">
    <citation type="submission" date="2019-08" db="EMBL/GenBank/DDBJ databases">
        <title>The genome of the North American firefly Photinus pyralis.</title>
        <authorList>
            <consortium name="Photinus pyralis genome working group"/>
            <person name="Fallon T.R."/>
            <person name="Sander Lower S.E."/>
            <person name="Weng J.-K."/>
        </authorList>
    </citation>
    <scope>NUCLEOTIDE SEQUENCE</scope>
    <source>
        <strain evidence="1">TRF0915ILg1</strain>
        <tissue evidence="1">Whole body</tissue>
    </source>
</reference>